<feature type="domain" description="Core-binding (CB)" evidence="6">
    <location>
        <begin position="101"/>
        <end position="186"/>
    </location>
</feature>
<dbReference type="Proteomes" id="UP000232638">
    <property type="component" value="Plasmid pTs485"/>
</dbReference>
<evidence type="ECO:0000259" key="6">
    <source>
        <dbReference type="PROSITE" id="PS51900"/>
    </source>
</evidence>
<dbReference type="GO" id="GO:0003677">
    <property type="term" value="F:DNA binding"/>
    <property type="evidence" value="ECO:0007669"/>
    <property type="project" value="UniProtKB-UniRule"/>
</dbReference>
<dbReference type="GO" id="GO:0015074">
    <property type="term" value="P:DNA integration"/>
    <property type="evidence" value="ECO:0007669"/>
    <property type="project" value="UniProtKB-KW"/>
</dbReference>
<dbReference type="Pfam" id="PF00589">
    <property type="entry name" value="Phage_integrase"/>
    <property type="match status" value="1"/>
</dbReference>
<evidence type="ECO:0000313" key="8">
    <source>
        <dbReference type="Proteomes" id="UP000232638"/>
    </source>
</evidence>
<dbReference type="AlphaFoldDB" id="A0A2K8UJC7"/>
<name>A0A2K8UJC7_9GAMM</name>
<dbReference type="CDD" id="cd01188">
    <property type="entry name" value="INT_RitA_C_like"/>
    <property type="match status" value="1"/>
</dbReference>
<evidence type="ECO:0008006" key="9">
    <source>
        <dbReference type="Google" id="ProtNLM"/>
    </source>
</evidence>
<dbReference type="InterPro" id="IPR013762">
    <property type="entry name" value="Integrase-like_cat_sf"/>
</dbReference>
<evidence type="ECO:0000256" key="1">
    <source>
        <dbReference type="ARBA" id="ARBA00022908"/>
    </source>
</evidence>
<evidence type="ECO:0000259" key="5">
    <source>
        <dbReference type="PROSITE" id="PS51898"/>
    </source>
</evidence>
<reference evidence="7 8" key="1">
    <citation type="submission" date="2017-03" db="EMBL/GenBank/DDBJ databases">
        <title>Complete genome sequence of Candidatus 'Thiodictyon syntrophicum' sp. nov. strain Cad16T, a photolithoautotroph purple sulfur bacterium isolated from an alpine meromictic lake.</title>
        <authorList>
            <person name="Luedin S.M."/>
            <person name="Pothier J.F."/>
            <person name="Danza F."/>
            <person name="Storelli N."/>
            <person name="Wittwer M."/>
            <person name="Tonolla M."/>
        </authorList>
    </citation>
    <scope>NUCLEOTIDE SEQUENCE [LARGE SCALE GENOMIC DNA]</scope>
    <source>
        <strain evidence="7 8">Cad16T</strain>
        <plasmid evidence="8">Plasmid pts485</plasmid>
    </source>
</reference>
<keyword evidence="3" id="KW-0233">DNA recombination</keyword>
<evidence type="ECO:0000313" key="7">
    <source>
        <dbReference type="EMBL" id="AUB85674.1"/>
    </source>
</evidence>
<dbReference type="PROSITE" id="PS51900">
    <property type="entry name" value="CB"/>
    <property type="match status" value="1"/>
</dbReference>
<dbReference type="InterPro" id="IPR011010">
    <property type="entry name" value="DNA_brk_join_enz"/>
</dbReference>
<keyword evidence="7" id="KW-0614">Plasmid</keyword>
<dbReference type="PANTHER" id="PTHR30349:SF90">
    <property type="entry name" value="TYROSINE RECOMBINASE XERD"/>
    <property type="match status" value="1"/>
</dbReference>
<dbReference type="KEGG" id="tsy:THSYN_32805"/>
<dbReference type="InterPro" id="IPR044068">
    <property type="entry name" value="CB"/>
</dbReference>
<sequence length="398" mass="43674">MSEQLLGDFRSYLAARGHTPGTQHQYAAVAAHFLAWLGEQPPDRQQIDAPAVQVFLYEHLPACRCPPPNPKHRKSVRAALNRLLVMGGETRLRPRSPPSSPSIEAMVARFDTYLRDVCGLADATRWYRRRYVRAFLAGQFGDGPVTVGRIAPDALIRFVTEQAHLQRPGSVGVLAYSLRSFLRFLQFEGELPADLTGAVPTPPHWSLAPLPPSLSAAELARLWGAFDRATALGRRDYAMARCLADLGLRCQEVAALRLDDIDWRTGVLHLRPGKSRQAAQLPLPAPTGAALADYLRHGRPTTPSRALFVQHRAPVGEVAAKTTVRGAIRRAFARAGLPWSGTHILRHTAAARMVQGGSSLKLVADVLRHRSIDTTAIYAKVDLPNLSRVALPWPGRSL</sequence>
<proteinExistence type="predicted"/>
<keyword evidence="8" id="KW-1185">Reference proteome</keyword>
<dbReference type="PROSITE" id="PS51898">
    <property type="entry name" value="TYR_RECOMBINASE"/>
    <property type="match status" value="1"/>
</dbReference>
<dbReference type="GO" id="GO:0006310">
    <property type="term" value="P:DNA recombination"/>
    <property type="evidence" value="ECO:0007669"/>
    <property type="project" value="UniProtKB-KW"/>
</dbReference>
<dbReference type="SUPFAM" id="SSF56349">
    <property type="entry name" value="DNA breaking-rejoining enzymes"/>
    <property type="match status" value="1"/>
</dbReference>
<keyword evidence="2 4" id="KW-0238">DNA-binding</keyword>
<dbReference type="EMBL" id="CP020372">
    <property type="protein sequence ID" value="AUB85674.1"/>
    <property type="molecule type" value="Genomic_DNA"/>
</dbReference>
<dbReference type="InterPro" id="IPR050090">
    <property type="entry name" value="Tyrosine_recombinase_XerCD"/>
</dbReference>
<evidence type="ECO:0000256" key="3">
    <source>
        <dbReference type="ARBA" id="ARBA00023172"/>
    </source>
</evidence>
<accession>A0A2K8UJC7</accession>
<protein>
    <recommendedName>
        <fullName evidence="9">Integrase</fullName>
    </recommendedName>
</protein>
<evidence type="ECO:0000256" key="2">
    <source>
        <dbReference type="ARBA" id="ARBA00023125"/>
    </source>
</evidence>
<gene>
    <name evidence="7" type="ORF">THSYN_32805</name>
</gene>
<dbReference type="InterPro" id="IPR002104">
    <property type="entry name" value="Integrase_catalytic"/>
</dbReference>
<geneLocation type="plasmid" evidence="8">
    <name>pts485</name>
</geneLocation>
<organism evidence="7 8">
    <name type="scientific">Candidatus Thiodictyon syntrophicum</name>
    <dbReference type="NCBI Taxonomy" id="1166950"/>
    <lineage>
        <taxon>Bacteria</taxon>
        <taxon>Pseudomonadati</taxon>
        <taxon>Pseudomonadota</taxon>
        <taxon>Gammaproteobacteria</taxon>
        <taxon>Chromatiales</taxon>
        <taxon>Chromatiaceae</taxon>
        <taxon>Thiodictyon</taxon>
    </lineage>
</organism>
<feature type="domain" description="Tyr recombinase" evidence="5">
    <location>
        <begin position="209"/>
        <end position="391"/>
    </location>
</feature>
<dbReference type="Gene3D" id="1.10.443.10">
    <property type="entry name" value="Intergrase catalytic core"/>
    <property type="match status" value="1"/>
</dbReference>
<dbReference type="PANTHER" id="PTHR30349">
    <property type="entry name" value="PHAGE INTEGRASE-RELATED"/>
    <property type="match status" value="1"/>
</dbReference>
<evidence type="ECO:0000256" key="4">
    <source>
        <dbReference type="PROSITE-ProRule" id="PRU01248"/>
    </source>
</evidence>
<keyword evidence="1" id="KW-0229">DNA integration</keyword>